<dbReference type="RefSeq" id="WP_140475222.1">
    <property type="nucleotide sequence ID" value="NZ_RCZD01000016.1"/>
</dbReference>
<dbReference type="Pfam" id="PF05309">
    <property type="entry name" value="TraE"/>
    <property type="match status" value="1"/>
</dbReference>
<reference evidence="1 2" key="1">
    <citation type="journal article" date="2019" name="Environ. Microbiol.">
        <title>Species interactions and distinct microbial communities in high Arctic permafrost affected cryosols are associated with the CH4 and CO2 gas fluxes.</title>
        <authorList>
            <person name="Altshuler I."/>
            <person name="Hamel J."/>
            <person name="Turney S."/>
            <person name="Magnuson E."/>
            <person name="Levesque R."/>
            <person name="Greer C."/>
            <person name="Whyte L.G."/>
        </authorList>
    </citation>
    <scope>NUCLEOTIDE SEQUENCE [LARGE SCALE GENOMIC DNA]</scope>
    <source>
        <strain evidence="1 2">E4</strain>
    </source>
</reference>
<organism evidence="1 2">
    <name type="scientific">Ewingella americana</name>
    <dbReference type="NCBI Taxonomy" id="41202"/>
    <lineage>
        <taxon>Bacteria</taxon>
        <taxon>Pseudomonadati</taxon>
        <taxon>Pseudomonadota</taxon>
        <taxon>Gammaproteobacteria</taxon>
        <taxon>Enterobacterales</taxon>
        <taxon>Yersiniaceae</taxon>
        <taxon>Ewingella</taxon>
    </lineage>
</organism>
<protein>
    <submittedName>
        <fullName evidence="1">Conjugal transfer protein</fullName>
    </submittedName>
</protein>
<name>A0A502G7N0_9GAMM</name>
<sequence>MKYQVRETRNRVTMLALAALGALLTLALVATCITSAMAWHFASSQKTITTPMVFDRSFTSDASQGDASLNDMLVRSFINLRLSVTPDTVDSQHAALLRWVPPEARSDLKKSLAVEAEYIKKNGISTVFRLEDEKLDTRTGDTLVSGTLSASTSNGSLKLDMPDLHKAYLLSVKYVDGIIRLTAFPEVQLPQSVQKQHQG</sequence>
<evidence type="ECO:0000313" key="1">
    <source>
        <dbReference type="EMBL" id="TPG56833.1"/>
    </source>
</evidence>
<dbReference type="OrthoDB" id="5880202at2"/>
<proteinExistence type="predicted"/>
<dbReference type="InterPro" id="IPR007973">
    <property type="entry name" value="Pilus_assembly_TraE"/>
</dbReference>
<dbReference type="Proteomes" id="UP000317663">
    <property type="component" value="Unassembled WGS sequence"/>
</dbReference>
<evidence type="ECO:0000313" key="2">
    <source>
        <dbReference type="Proteomes" id="UP000317663"/>
    </source>
</evidence>
<gene>
    <name evidence="1" type="ORF">EAH77_22435</name>
</gene>
<dbReference type="EMBL" id="RCZD01000016">
    <property type="protein sequence ID" value="TPG56833.1"/>
    <property type="molecule type" value="Genomic_DNA"/>
</dbReference>
<keyword evidence="2" id="KW-1185">Reference proteome</keyword>
<dbReference type="AlphaFoldDB" id="A0A502G7N0"/>
<comment type="caution">
    <text evidence="1">The sequence shown here is derived from an EMBL/GenBank/DDBJ whole genome shotgun (WGS) entry which is preliminary data.</text>
</comment>
<accession>A0A502G7N0</accession>